<evidence type="ECO:0008006" key="3">
    <source>
        <dbReference type="Google" id="ProtNLM"/>
    </source>
</evidence>
<dbReference type="STRING" id="683124.SAMN05444337_0424"/>
<evidence type="ECO:0000313" key="1">
    <source>
        <dbReference type="EMBL" id="SHI62520.1"/>
    </source>
</evidence>
<dbReference type="RefSeq" id="WP_227658689.1">
    <property type="nucleotide sequence ID" value="NZ_CP045292.1"/>
</dbReference>
<evidence type="ECO:0000313" key="2">
    <source>
        <dbReference type="Proteomes" id="UP000184232"/>
    </source>
</evidence>
<protein>
    <recommendedName>
        <fullName evidence="3">PaaX-like protein</fullName>
    </recommendedName>
</protein>
<keyword evidence="2" id="KW-1185">Reference proteome</keyword>
<name>A0A1M6CNF7_9FLAO</name>
<accession>A0A1M6CNF7</accession>
<organism evidence="1 2">
    <name type="scientific">Flavobacterium haoranii</name>
    <dbReference type="NCBI Taxonomy" id="683124"/>
    <lineage>
        <taxon>Bacteria</taxon>
        <taxon>Pseudomonadati</taxon>
        <taxon>Bacteroidota</taxon>
        <taxon>Flavobacteriia</taxon>
        <taxon>Flavobacteriales</taxon>
        <taxon>Flavobacteriaceae</taxon>
        <taxon>Flavobacterium</taxon>
    </lineage>
</organism>
<dbReference type="EMBL" id="FQZH01000001">
    <property type="protein sequence ID" value="SHI62520.1"/>
    <property type="molecule type" value="Genomic_DNA"/>
</dbReference>
<sequence length="177" mass="20085">MSTFVTYYTNMLQAIITSKTRLRLLVKFFINVANTGYLRGLATEMQENTNAIRKELNHLSDSGFIIREELDSKIIYRANAAHPFFEILQQMVRKYVGIDDIVERIFERIGAVSKVYLIGDYAKGLDTGLIEIVVVGDNLDQQYLNQIATKISKEIEKTVVLSVSRSLVTNGLLIFEA</sequence>
<dbReference type="Proteomes" id="UP000184232">
    <property type="component" value="Unassembled WGS sequence"/>
</dbReference>
<proteinExistence type="predicted"/>
<dbReference type="AlphaFoldDB" id="A0A1M6CNF7"/>
<reference evidence="1 2" key="1">
    <citation type="submission" date="2016-11" db="EMBL/GenBank/DDBJ databases">
        <authorList>
            <person name="Jaros S."/>
            <person name="Januszkiewicz K."/>
            <person name="Wedrychowicz H."/>
        </authorList>
    </citation>
    <scope>NUCLEOTIDE SEQUENCE [LARGE SCALE GENOMIC DNA]</scope>
    <source>
        <strain evidence="1 2">DSM 22807</strain>
    </source>
</reference>
<gene>
    <name evidence="1" type="ORF">SAMN05444337_0424</name>
</gene>